<evidence type="ECO:0000313" key="1">
    <source>
        <dbReference type="EMBL" id="MBF6023002.1"/>
    </source>
</evidence>
<dbReference type="EMBL" id="JADLZT010000002">
    <property type="protein sequence ID" value="MBF6023002.1"/>
    <property type="molecule type" value="Genomic_DNA"/>
</dbReference>
<proteinExistence type="predicted"/>
<sequence>MEILPGIGVGELNFGMTKSQVFERLGFPDKSYLTESEAREVQYFALRLALTFEPNNDDRLGWIEVHDKQSTVFGVSPWGMPQPQVLDLFTKSLGERPEKEDYRSFESFTYPESWVELQFEFGSLSCINIGVRYDDSESPMWPVKA</sequence>
<reference evidence="1 2" key="1">
    <citation type="submission" date="2020-11" db="EMBL/GenBank/DDBJ databases">
        <title>Draft Genome Sequence and Secondary Metabolite Biosynthetic Potential of the Lysobacter niastensis Type strain DSM 18481.</title>
        <authorList>
            <person name="Turrini P."/>
            <person name="Artuso I."/>
            <person name="Tescari M."/>
            <person name="Lugli G.A."/>
            <person name="Frangipani E."/>
            <person name="Ventura M."/>
            <person name="Visca P."/>
        </authorList>
    </citation>
    <scope>NUCLEOTIDE SEQUENCE [LARGE SCALE GENOMIC DNA]</scope>
    <source>
        <strain evidence="1 2">DSM 18481</strain>
    </source>
</reference>
<evidence type="ECO:0000313" key="2">
    <source>
        <dbReference type="Proteomes" id="UP001429984"/>
    </source>
</evidence>
<name>A0ABS0B3E5_9GAMM</name>
<dbReference type="RefSeq" id="WP_194929615.1">
    <property type="nucleotide sequence ID" value="NZ_JADLZT010000002.1"/>
</dbReference>
<gene>
    <name evidence="1" type="ORF">IU514_03070</name>
</gene>
<protein>
    <submittedName>
        <fullName evidence="1">Uncharacterized protein</fullName>
    </submittedName>
</protein>
<dbReference type="Proteomes" id="UP001429984">
    <property type="component" value="Unassembled WGS sequence"/>
</dbReference>
<organism evidence="1 2">
    <name type="scientific">Lysobacter niastensis</name>
    <dbReference type="NCBI Taxonomy" id="380629"/>
    <lineage>
        <taxon>Bacteria</taxon>
        <taxon>Pseudomonadati</taxon>
        <taxon>Pseudomonadota</taxon>
        <taxon>Gammaproteobacteria</taxon>
        <taxon>Lysobacterales</taxon>
        <taxon>Lysobacteraceae</taxon>
        <taxon>Lysobacter</taxon>
    </lineage>
</organism>
<keyword evidence="2" id="KW-1185">Reference proteome</keyword>
<comment type="caution">
    <text evidence="1">The sequence shown here is derived from an EMBL/GenBank/DDBJ whole genome shotgun (WGS) entry which is preliminary data.</text>
</comment>
<accession>A0ABS0B3E5</accession>